<evidence type="ECO:0000313" key="1">
    <source>
        <dbReference type="EMBL" id="KAK9822985.1"/>
    </source>
</evidence>
<gene>
    <name evidence="1" type="ORF">WJX81_000694</name>
</gene>
<evidence type="ECO:0000313" key="2">
    <source>
        <dbReference type="Proteomes" id="UP001445335"/>
    </source>
</evidence>
<dbReference type="Proteomes" id="UP001445335">
    <property type="component" value="Unassembled WGS sequence"/>
</dbReference>
<keyword evidence="2" id="KW-1185">Reference proteome</keyword>
<organism evidence="1 2">
    <name type="scientific">Elliptochloris bilobata</name>
    <dbReference type="NCBI Taxonomy" id="381761"/>
    <lineage>
        <taxon>Eukaryota</taxon>
        <taxon>Viridiplantae</taxon>
        <taxon>Chlorophyta</taxon>
        <taxon>core chlorophytes</taxon>
        <taxon>Trebouxiophyceae</taxon>
        <taxon>Trebouxiophyceae incertae sedis</taxon>
        <taxon>Elliptochloris clade</taxon>
        <taxon>Elliptochloris</taxon>
    </lineage>
</organism>
<dbReference type="AlphaFoldDB" id="A0AAW1QNH2"/>
<reference evidence="1 2" key="1">
    <citation type="journal article" date="2024" name="Nat. Commun.">
        <title>Phylogenomics reveals the evolutionary origins of lichenization in chlorophyte algae.</title>
        <authorList>
            <person name="Puginier C."/>
            <person name="Libourel C."/>
            <person name="Otte J."/>
            <person name="Skaloud P."/>
            <person name="Haon M."/>
            <person name="Grisel S."/>
            <person name="Petersen M."/>
            <person name="Berrin J.G."/>
            <person name="Delaux P.M."/>
            <person name="Dal Grande F."/>
            <person name="Keller J."/>
        </authorList>
    </citation>
    <scope>NUCLEOTIDE SEQUENCE [LARGE SCALE GENOMIC DNA]</scope>
    <source>
        <strain evidence="1 2">SAG 245.80</strain>
    </source>
</reference>
<accession>A0AAW1QNH2</accession>
<sequence length="121" mass="12844">MPDILTEIKALEAATAAEHARVTEAAATASSLTIKNALLKQKCQSLADDCEGLRKALVACLSSAEQQFDNTDKLRAAVQDLAKARTELTSERQAAAAVLRKQHVLQADAAGEQAALQRCQA</sequence>
<protein>
    <submittedName>
        <fullName evidence="1">Uncharacterized protein</fullName>
    </submittedName>
</protein>
<comment type="caution">
    <text evidence="1">The sequence shown here is derived from an EMBL/GenBank/DDBJ whole genome shotgun (WGS) entry which is preliminary data.</text>
</comment>
<dbReference type="EMBL" id="JALJOU010000081">
    <property type="protein sequence ID" value="KAK9822985.1"/>
    <property type="molecule type" value="Genomic_DNA"/>
</dbReference>
<proteinExistence type="predicted"/>
<name>A0AAW1QNH2_9CHLO</name>